<proteinExistence type="inferred from homology"/>
<comment type="subcellular location">
    <subcellularLocation>
        <location evidence="1 8">Cell membrane</location>
        <topology evidence="1 8">Multi-pass membrane protein</topology>
    </subcellularLocation>
</comment>
<dbReference type="OrthoDB" id="782114at2759"/>
<comment type="caution">
    <text evidence="11">The sequence shown here is derived from an EMBL/GenBank/DDBJ whole genome shotgun (WGS) entry which is preliminary data.</text>
</comment>
<dbReference type="PANTHER" id="PTHR33573:SF56">
    <property type="entry name" value="CASP-LIKE PROTEIN 4C1"/>
    <property type="match status" value="1"/>
</dbReference>
<dbReference type="PANTHER" id="PTHR33573">
    <property type="entry name" value="CASP-LIKE PROTEIN 4A4"/>
    <property type="match status" value="1"/>
</dbReference>
<organism evidence="11 12">
    <name type="scientific">Panicum miliaceum</name>
    <name type="common">Proso millet</name>
    <name type="synonym">Broomcorn millet</name>
    <dbReference type="NCBI Taxonomy" id="4540"/>
    <lineage>
        <taxon>Eukaryota</taxon>
        <taxon>Viridiplantae</taxon>
        <taxon>Streptophyta</taxon>
        <taxon>Embryophyta</taxon>
        <taxon>Tracheophyta</taxon>
        <taxon>Spermatophyta</taxon>
        <taxon>Magnoliopsida</taxon>
        <taxon>Liliopsida</taxon>
        <taxon>Poales</taxon>
        <taxon>Poaceae</taxon>
        <taxon>PACMAD clade</taxon>
        <taxon>Panicoideae</taxon>
        <taxon>Panicodae</taxon>
        <taxon>Paniceae</taxon>
        <taxon>Panicinae</taxon>
        <taxon>Panicum</taxon>
        <taxon>Panicum sect. Panicum</taxon>
    </lineage>
</organism>
<evidence type="ECO:0000256" key="9">
    <source>
        <dbReference type="SAM" id="MobiDB-lite"/>
    </source>
</evidence>
<feature type="region of interest" description="Disordered" evidence="9">
    <location>
        <begin position="36"/>
        <end position="116"/>
    </location>
</feature>
<evidence type="ECO:0000313" key="12">
    <source>
        <dbReference type="Proteomes" id="UP000275267"/>
    </source>
</evidence>
<dbReference type="EMBL" id="PQIB02000003">
    <property type="protein sequence ID" value="RLN29057.1"/>
    <property type="molecule type" value="Genomic_DNA"/>
</dbReference>
<comment type="similarity">
    <text evidence="2 8">Belongs to the Casparian strip membrane proteins (CASP) family.</text>
</comment>
<feature type="compositionally biased region" description="Low complexity" evidence="9">
    <location>
        <begin position="93"/>
        <end position="116"/>
    </location>
</feature>
<evidence type="ECO:0000256" key="5">
    <source>
        <dbReference type="ARBA" id="ARBA00022692"/>
    </source>
</evidence>
<gene>
    <name evidence="11" type="ORF">C2845_PM05G14430</name>
</gene>
<evidence type="ECO:0000256" key="2">
    <source>
        <dbReference type="ARBA" id="ARBA00007651"/>
    </source>
</evidence>
<evidence type="ECO:0000256" key="4">
    <source>
        <dbReference type="ARBA" id="ARBA00022475"/>
    </source>
</evidence>
<keyword evidence="7" id="KW-0472">Membrane</keyword>
<keyword evidence="4 8" id="KW-1003">Cell membrane</keyword>
<sequence>MPPLIRSHVRTYPPAAAHLASTAEAAGAFLPFPRLTGAATSAPGPRDTPSRPRQQRRYIPARDRGEVPVEPAELCARAEPRPAGTTTMPLQNGARAAAEAEAQRQGKPPAGAGPRRPGAAVVVLLLLRVAALCASAAAAALAATGGAALLGRAPFRFLLAADAIVAAYSALEAAAAAREAAGGATLLPEPVQLWFDFGHDQGFGYMALAAAAQPSAY</sequence>
<name>A0A3L6SXM2_PANMI</name>
<dbReference type="AlphaFoldDB" id="A0A3L6SXM2"/>
<dbReference type="Proteomes" id="UP000275267">
    <property type="component" value="Unassembled WGS sequence"/>
</dbReference>
<feature type="domain" description="Casparian strip membrane protein" evidence="10">
    <location>
        <begin position="122"/>
        <end position="212"/>
    </location>
</feature>
<keyword evidence="5" id="KW-0812">Transmembrane</keyword>
<accession>A0A3L6SXM2</accession>
<dbReference type="InterPro" id="IPR006702">
    <property type="entry name" value="CASP_dom"/>
</dbReference>
<dbReference type="Pfam" id="PF04535">
    <property type="entry name" value="CASP_dom"/>
    <property type="match status" value="1"/>
</dbReference>
<evidence type="ECO:0000256" key="8">
    <source>
        <dbReference type="RuleBase" id="RU361233"/>
    </source>
</evidence>
<evidence type="ECO:0000256" key="3">
    <source>
        <dbReference type="ARBA" id="ARBA00011489"/>
    </source>
</evidence>
<keyword evidence="6" id="KW-1133">Transmembrane helix</keyword>
<evidence type="ECO:0000256" key="7">
    <source>
        <dbReference type="ARBA" id="ARBA00023136"/>
    </source>
</evidence>
<evidence type="ECO:0000256" key="1">
    <source>
        <dbReference type="ARBA" id="ARBA00004651"/>
    </source>
</evidence>
<dbReference type="STRING" id="4540.A0A3L6SXM2"/>
<keyword evidence="12" id="KW-1185">Reference proteome</keyword>
<evidence type="ECO:0000313" key="11">
    <source>
        <dbReference type="EMBL" id="RLN29057.1"/>
    </source>
</evidence>
<protein>
    <recommendedName>
        <fullName evidence="8">CASP-like protein</fullName>
    </recommendedName>
</protein>
<evidence type="ECO:0000256" key="6">
    <source>
        <dbReference type="ARBA" id="ARBA00022989"/>
    </source>
</evidence>
<comment type="subunit">
    <text evidence="3 8">Homodimer and heterodimers.</text>
</comment>
<dbReference type="GO" id="GO:0005886">
    <property type="term" value="C:plasma membrane"/>
    <property type="evidence" value="ECO:0007669"/>
    <property type="project" value="UniProtKB-SubCell"/>
</dbReference>
<reference evidence="12" key="1">
    <citation type="journal article" date="2019" name="Nat. Commun.">
        <title>The genome of broomcorn millet.</title>
        <authorList>
            <person name="Zou C."/>
            <person name="Miki D."/>
            <person name="Li D."/>
            <person name="Tang Q."/>
            <person name="Xiao L."/>
            <person name="Rajput S."/>
            <person name="Deng P."/>
            <person name="Jia W."/>
            <person name="Huang R."/>
            <person name="Zhang M."/>
            <person name="Sun Y."/>
            <person name="Hu J."/>
            <person name="Fu X."/>
            <person name="Schnable P.S."/>
            <person name="Li F."/>
            <person name="Zhang H."/>
            <person name="Feng B."/>
            <person name="Zhu X."/>
            <person name="Liu R."/>
            <person name="Schnable J.C."/>
            <person name="Zhu J.-K."/>
            <person name="Zhang H."/>
        </authorList>
    </citation>
    <scope>NUCLEOTIDE SEQUENCE [LARGE SCALE GENOMIC DNA]</scope>
</reference>
<evidence type="ECO:0000259" key="10">
    <source>
        <dbReference type="Pfam" id="PF04535"/>
    </source>
</evidence>